<dbReference type="OrthoDB" id="2116030at2759"/>
<comment type="similarity">
    <text evidence="3">Belongs to the alpha-ketoglutarate dehydrogenase component 4 family.</text>
</comment>
<dbReference type="Pfam" id="PF10937">
    <property type="entry name" value="Kgd4-YMR31"/>
    <property type="match status" value="1"/>
</dbReference>
<dbReference type="GO" id="GO:0005739">
    <property type="term" value="C:mitochondrion"/>
    <property type="evidence" value="ECO:0007669"/>
    <property type="project" value="UniProtKB-SubCell"/>
</dbReference>
<organism evidence="4 5">
    <name type="scientific">Trichosporon asahii var. asahii (strain ATCC 90039 / CBS 2479 / JCM 2466 / KCTC 7840 / NBRC 103889/ NCYC 2677 / UAMH 7654)</name>
    <name type="common">Yeast</name>
    <dbReference type="NCBI Taxonomy" id="1186058"/>
    <lineage>
        <taxon>Eukaryota</taxon>
        <taxon>Fungi</taxon>
        <taxon>Dikarya</taxon>
        <taxon>Basidiomycota</taxon>
        <taxon>Agaricomycotina</taxon>
        <taxon>Tremellomycetes</taxon>
        <taxon>Trichosporonales</taxon>
        <taxon>Trichosporonaceae</taxon>
        <taxon>Trichosporon</taxon>
    </lineage>
</organism>
<sequence>MFASAVRARNPLIKFLGKRSWPTSAAKPAVHPLAPKEIQASFDDFLKKFSSAAGASVSSGPVAGAIPLYKESSKPADFEDWEAPSYLWQQREFSDAEIDAVMESKLTWQSGGATYITDGP</sequence>
<protein>
    <submittedName>
        <fullName evidence="4">Uncharacterized protein</fullName>
    </submittedName>
</protein>
<dbReference type="HOGENOM" id="CLU_129439_3_0_1"/>
<name>J5R9C1_TRIAS</name>
<evidence type="ECO:0000313" key="4">
    <source>
        <dbReference type="EMBL" id="EJT51383.1"/>
    </source>
</evidence>
<dbReference type="VEuPathDB" id="FungiDB:A1Q1_07355"/>
<dbReference type="GO" id="GO:0006103">
    <property type="term" value="P:2-oxoglutarate metabolic process"/>
    <property type="evidence" value="ECO:0007669"/>
    <property type="project" value="InterPro"/>
</dbReference>
<accession>J5R9C1</accession>
<dbReference type="InterPro" id="IPR020373">
    <property type="entry name" value="Kgd4/YMR-31"/>
</dbReference>
<proteinExistence type="inferred from homology"/>
<evidence type="ECO:0000256" key="3">
    <source>
        <dbReference type="ARBA" id="ARBA00043970"/>
    </source>
</evidence>
<keyword evidence="2" id="KW-0496">Mitochondrion</keyword>
<dbReference type="RefSeq" id="XP_014183066.1">
    <property type="nucleotide sequence ID" value="XM_014327591.1"/>
</dbReference>
<gene>
    <name evidence="4" type="ORF">A1Q1_07355</name>
</gene>
<evidence type="ECO:0000256" key="2">
    <source>
        <dbReference type="ARBA" id="ARBA00023128"/>
    </source>
</evidence>
<dbReference type="GeneID" id="25990867"/>
<dbReference type="Proteomes" id="UP000002748">
    <property type="component" value="Unassembled WGS sequence"/>
</dbReference>
<dbReference type="KEGG" id="tasa:A1Q1_07355"/>
<comment type="subcellular location">
    <subcellularLocation>
        <location evidence="1">Mitochondrion</location>
    </subcellularLocation>
</comment>
<dbReference type="EMBL" id="ALBS01000057">
    <property type="protein sequence ID" value="EJT51383.1"/>
    <property type="molecule type" value="Genomic_DNA"/>
</dbReference>
<reference evidence="4 5" key="1">
    <citation type="journal article" date="2012" name="Eukaryot. Cell">
        <title>Draft genome sequence of CBS 2479, the standard type strain of Trichosporon asahii.</title>
        <authorList>
            <person name="Yang R.Y."/>
            <person name="Li H.T."/>
            <person name="Zhu H."/>
            <person name="Zhou G.P."/>
            <person name="Wang M."/>
            <person name="Wang L."/>
        </authorList>
    </citation>
    <scope>NUCLEOTIDE SEQUENCE [LARGE SCALE GENOMIC DNA]</scope>
    <source>
        <strain evidence="5">ATCC 90039 / CBS 2479 / JCM 2466 / KCTC 7840 / NCYC 2677 / UAMH 7654</strain>
    </source>
</reference>
<evidence type="ECO:0000313" key="5">
    <source>
        <dbReference type="Proteomes" id="UP000002748"/>
    </source>
</evidence>
<evidence type="ECO:0000256" key="1">
    <source>
        <dbReference type="ARBA" id="ARBA00004173"/>
    </source>
</evidence>
<dbReference type="AlphaFoldDB" id="J5R9C1"/>
<comment type="caution">
    <text evidence="4">The sequence shown here is derived from an EMBL/GenBank/DDBJ whole genome shotgun (WGS) entry which is preliminary data.</text>
</comment>